<protein>
    <recommendedName>
        <fullName evidence="3">Ribosome-recycling factor</fullName>
        <shortName evidence="3">RRF</shortName>
    </recommendedName>
    <alternativeName>
        <fullName evidence="3">Ribosome-releasing factor</fullName>
    </alternativeName>
</protein>
<evidence type="ECO:0000256" key="1">
    <source>
        <dbReference type="ARBA" id="ARBA00005912"/>
    </source>
</evidence>
<comment type="function">
    <text evidence="3">Responsible for the release of ribosomes from messenger RNA at the termination of protein biosynthesis. May increase the efficiency of translation by recycling ribosomes from one round of translation to another.</text>
</comment>
<dbReference type="InterPro" id="IPR036191">
    <property type="entry name" value="RRF_sf"/>
</dbReference>
<organism evidence="6 7">
    <name type="scientific">Geotalea uraniireducens</name>
    <dbReference type="NCBI Taxonomy" id="351604"/>
    <lineage>
        <taxon>Bacteria</taxon>
        <taxon>Pseudomonadati</taxon>
        <taxon>Thermodesulfobacteriota</taxon>
        <taxon>Desulfuromonadia</taxon>
        <taxon>Geobacterales</taxon>
        <taxon>Geobacteraceae</taxon>
        <taxon>Geotalea</taxon>
    </lineage>
</organism>
<keyword evidence="7" id="KW-1185">Reference proteome</keyword>
<evidence type="ECO:0000256" key="3">
    <source>
        <dbReference type="HAMAP-Rule" id="MF_00040"/>
    </source>
</evidence>
<comment type="similarity">
    <text evidence="1 3">Belongs to the RRF family.</text>
</comment>
<keyword evidence="4" id="KW-0175">Coiled coil</keyword>
<reference evidence="6 7" key="1">
    <citation type="submission" date="2022-12" db="EMBL/GenBank/DDBJ databases">
        <title>Polyphasic characterization of Geotalea uranireducens NIT-SL11 newly isolated from a complex of sewage sludge and microbially reduced graphene oxide.</title>
        <authorList>
            <person name="Xie L."/>
            <person name="Yoshida N."/>
            <person name="Meng L."/>
        </authorList>
    </citation>
    <scope>NUCLEOTIDE SEQUENCE [LARGE SCALE GENOMIC DNA]</scope>
    <source>
        <strain evidence="6 7">NIT-SL11</strain>
    </source>
</reference>
<keyword evidence="2 3" id="KW-0648">Protein biosynthesis</keyword>
<name>A0ABN6VT28_9BACT</name>
<accession>A0ABN6VT28</accession>
<evidence type="ECO:0000259" key="5">
    <source>
        <dbReference type="Pfam" id="PF01765"/>
    </source>
</evidence>
<dbReference type="PANTHER" id="PTHR20982:SF3">
    <property type="entry name" value="MITOCHONDRIAL RIBOSOME RECYCLING FACTOR PSEUDO 1"/>
    <property type="match status" value="1"/>
</dbReference>
<dbReference type="InterPro" id="IPR023584">
    <property type="entry name" value="Ribosome_recyc_fac_dom"/>
</dbReference>
<evidence type="ECO:0000256" key="2">
    <source>
        <dbReference type="ARBA" id="ARBA00022917"/>
    </source>
</evidence>
<dbReference type="InterPro" id="IPR002661">
    <property type="entry name" value="Ribosome_recyc_fac"/>
</dbReference>
<dbReference type="SUPFAM" id="SSF55194">
    <property type="entry name" value="Ribosome recycling factor, RRF"/>
    <property type="match status" value="1"/>
</dbReference>
<dbReference type="Proteomes" id="UP001317705">
    <property type="component" value="Chromosome"/>
</dbReference>
<evidence type="ECO:0000256" key="4">
    <source>
        <dbReference type="SAM" id="Coils"/>
    </source>
</evidence>
<dbReference type="EMBL" id="AP027151">
    <property type="protein sequence ID" value="BDV43519.1"/>
    <property type="molecule type" value="Genomic_DNA"/>
</dbReference>
<dbReference type="Gene3D" id="1.10.132.20">
    <property type="entry name" value="Ribosome-recycling factor"/>
    <property type="match status" value="1"/>
</dbReference>
<evidence type="ECO:0000313" key="7">
    <source>
        <dbReference type="Proteomes" id="UP001317705"/>
    </source>
</evidence>
<dbReference type="PANTHER" id="PTHR20982">
    <property type="entry name" value="RIBOSOME RECYCLING FACTOR"/>
    <property type="match status" value="1"/>
</dbReference>
<proteinExistence type="inferred from homology"/>
<dbReference type="Gene3D" id="3.30.1360.40">
    <property type="match status" value="1"/>
</dbReference>
<evidence type="ECO:0000313" key="6">
    <source>
        <dbReference type="EMBL" id="BDV43519.1"/>
    </source>
</evidence>
<keyword evidence="3" id="KW-0963">Cytoplasm</keyword>
<dbReference type="HAMAP" id="MF_00040">
    <property type="entry name" value="RRF"/>
    <property type="match status" value="1"/>
</dbReference>
<feature type="domain" description="Ribosome recycling factor" evidence="5">
    <location>
        <begin position="20"/>
        <end position="183"/>
    </location>
</feature>
<dbReference type="Pfam" id="PF01765">
    <property type="entry name" value="RRF"/>
    <property type="match status" value="1"/>
</dbReference>
<comment type="subcellular location">
    <subcellularLocation>
        <location evidence="3">Cytoplasm</location>
    </subcellularLocation>
</comment>
<dbReference type="CDD" id="cd00520">
    <property type="entry name" value="RRF"/>
    <property type="match status" value="1"/>
</dbReference>
<feature type="coiled-coil region" evidence="4">
    <location>
        <begin position="114"/>
        <end position="159"/>
    </location>
</feature>
<dbReference type="RefSeq" id="WP_281999645.1">
    <property type="nucleotide sequence ID" value="NZ_AP027151.1"/>
</dbReference>
<gene>
    <name evidence="3 6" type="primary">frr</name>
    <name evidence="6" type="ORF">GURASL_24420</name>
</gene>
<dbReference type="NCBIfam" id="TIGR00496">
    <property type="entry name" value="frr"/>
    <property type="match status" value="1"/>
</dbReference>
<sequence>MTKDVIANMKNHMDKSIESLRKEYQKVRTGRASTGLLDEVKVEYYGNPSPLNQVATLSVPEPRTIIIQPWEAKLIPVIEKAIMNANLGFTPANDGKTIRISIPPLTEERRKEIVKMLKKLAEDAKIALRNIRRDAIDELKKLEKDKQISEDELKRGEKDVQDVTNSFVAKVDDVLAHKEKEVMEV</sequence>